<dbReference type="EMBL" id="CP000011">
    <property type="protein sequence ID" value="AAY59184.1"/>
    <property type="molecule type" value="Genomic_DNA"/>
</dbReference>
<keyword evidence="3" id="KW-1185">Reference proteome</keyword>
<evidence type="ECO:0000313" key="2">
    <source>
        <dbReference type="EMBL" id="AAY59184.1"/>
    </source>
</evidence>
<dbReference type="Proteomes" id="UP000006693">
    <property type="component" value="Chromosome 2"/>
</dbReference>
<accession>A0A0H2XD99</accession>
<reference evidence="2 3" key="1">
    <citation type="journal article" date="2004" name="Proc. Natl. Acad. Sci. U.S.A.">
        <title>Structural flexibility in the Burkholderia mallei genome.</title>
        <authorList>
            <person name="Nierman W.C."/>
            <person name="DeShazer D."/>
            <person name="Kim H.S."/>
            <person name="Tettelin H."/>
            <person name="Nelson K.E."/>
            <person name="Feldblyum T."/>
            <person name="Ulrich R.L."/>
            <person name="Ronning C.M."/>
            <person name="Brinkac L.M."/>
            <person name="Daugherty S.C."/>
            <person name="Davidsen T.D."/>
            <person name="Deboy R.T."/>
            <person name="Dimitrov G."/>
            <person name="Dodson R.J."/>
            <person name="Durkin A.S."/>
            <person name="Gwinn M.L."/>
            <person name="Haft D.H."/>
            <person name="Khouri H."/>
            <person name="Kolonay J.F."/>
            <person name="Madupu R."/>
            <person name="Mohammoud Y."/>
            <person name="Nelson W.C."/>
            <person name="Radune D."/>
            <person name="Romero C.M."/>
            <person name="Sarria S."/>
            <person name="Selengut J."/>
            <person name="Shamblin C."/>
            <person name="Sullivan S.A."/>
            <person name="White O."/>
            <person name="Yu Y."/>
            <person name="Zafar N."/>
            <person name="Zhou L."/>
            <person name="Fraser C.M."/>
        </authorList>
    </citation>
    <scope>NUCLEOTIDE SEQUENCE [LARGE SCALE GENOMIC DNA]</scope>
    <source>
        <strain evidence="2 3">ATCC 23344</strain>
    </source>
</reference>
<sequence length="63" mass="6796">MRWGSGARGAADRSAPPRSHRRCAGSWRSVTMCGGSSAITRAPLRFIGVSPYPLSSMSDERRS</sequence>
<dbReference type="KEGG" id="bma:BMAA1579"/>
<dbReference type="AlphaFoldDB" id="A0A0H2XD99"/>
<evidence type="ECO:0000256" key="1">
    <source>
        <dbReference type="SAM" id="MobiDB-lite"/>
    </source>
</evidence>
<proteinExistence type="predicted"/>
<gene>
    <name evidence="2" type="ordered locus">BMAA1579</name>
</gene>
<feature type="compositionally biased region" description="Low complexity" evidence="1">
    <location>
        <begin position="1"/>
        <end position="17"/>
    </location>
</feature>
<name>A0A0H2XD99_BURMA</name>
<organism evidence="2 3">
    <name type="scientific">Burkholderia mallei (strain ATCC 23344)</name>
    <dbReference type="NCBI Taxonomy" id="243160"/>
    <lineage>
        <taxon>Bacteria</taxon>
        <taxon>Pseudomonadati</taxon>
        <taxon>Pseudomonadota</taxon>
        <taxon>Betaproteobacteria</taxon>
        <taxon>Burkholderiales</taxon>
        <taxon>Burkholderiaceae</taxon>
        <taxon>Burkholderia</taxon>
        <taxon>pseudomallei group</taxon>
    </lineage>
</organism>
<evidence type="ECO:0000313" key="3">
    <source>
        <dbReference type="Proteomes" id="UP000006693"/>
    </source>
</evidence>
<protein>
    <submittedName>
        <fullName evidence="2">Uncharacterized protein</fullName>
    </submittedName>
</protein>
<feature type="region of interest" description="Disordered" evidence="1">
    <location>
        <begin position="1"/>
        <end position="24"/>
    </location>
</feature>
<dbReference type="HOGENOM" id="CLU_2877148_0_0_4"/>